<dbReference type="Pfam" id="PF11871">
    <property type="entry name" value="DUF3391"/>
    <property type="match status" value="1"/>
</dbReference>
<protein>
    <submittedName>
        <fullName evidence="2">DUF3391 domain-containing protein</fullName>
    </submittedName>
</protein>
<feature type="domain" description="HD-GYP" evidence="1">
    <location>
        <begin position="164"/>
        <end position="359"/>
    </location>
</feature>
<proteinExistence type="predicted"/>
<dbReference type="PANTHER" id="PTHR45228">
    <property type="entry name" value="CYCLIC DI-GMP PHOSPHODIESTERASE TM_0186-RELATED"/>
    <property type="match status" value="1"/>
</dbReference>
<dbReference type="CDD" id="cd00077">
    <property type="entry name" value="HDc"/>
    <property type="match status" value="1"/>
</dbReference>
<dbReference type="InterPro" id="IPR021812">
    <property type="entry name" value="DUF3391"/>
</dbReference>
<name>A0A6M8SZE7_9NEIS</name>
<dbReference type="KEGG" id="dee:HQN60_14975"/>
<evidence type="ECO:0000259" key="1">
    <source>
        <dbReference type="PROSITE" id="PS51832"/>
    </source>
</evidence>
<dbReference type="SMART" id="SM00471">
    <property type="entry name" value="HDc"/>
    <property type="match status" value="1"/>
</dbReference>
<evidence type="ECO:0000313" key="2">
    <source>
        <dbReference type="EMBL" id="QKJ67919.1"/>
    </source>
</evidence>
<dbReference type="EMBL" id="CP054143">
    <property type="protein sequence ID" value="QKJ67919.1"/>
    <property type="molecule type" value="Genomic_DNA"/>
</dbReference>
<dbReference type="Proteomes" id="UP000504844">
    <property type="component" value="Chromosome"/>
</dbReference>
<dbReference type="InterPro" id="IPR052020">
    <property type="entry name" value="Cyclic_di-GMP/3'3'-cGAMP_PDE"/>
</dbReference>
<dbReference type="InterPro" id="IPR037522">
    <property type="entry name" value="HD_GYP_dom"/>
</dbReference>
<dbReference type="SUPFAM" id="SSF109604">
    <property type="entry name" value="HD-domain/PDEase-like"/>
    <property type="match status" value="1"/>
</dbReference>
<keyword evidence="3" id="KW-1185">Reference proteome</keyword>
<dbReference type="GO" id="GO:0008081">
    <property type="term" value="F:phosphoric diester hydrolase activity"/>
    <property type="evidence" value="ECO:0007669"/>
    <property type="project" value="UniProtKB-ARBA"/>
</dbReference>
<dbReference type="InterPro" id="IPR003607">
    <property type="entry name" value="HD/PDEase_dom"/>
</dbReference>
<dbReference type="InterPro" id="IPR006675">
    <property type="entry name" value="HDIG_dom"/>
</dbReference>
<dbReference type="Gene3D" id="1.10.3210.10">
    <property type="entry name" value="Hypothetical protein af1432"/>
    <property type="match status" value="1"/>
</dbReference>
<dbReference type="RefSeq" id="WP_173534420.1">
    <property type="nucleotide sequence ID" value="NZ_CP054143.1"/>
</dbReference>
<dbReference type="PROSITE" id="PS51832">
    <property type="entry name" value="HD_GYP"/>
    <property type="match status" value="1"/>
</dbReference>
<dbReference type="AlphaFoldDB" id="A0A6M8SZE7"/>
<reference evidence="2 3" key="1">
    <citation type="submission" date="2020-05" db="EMBL/GenBank/DDBJ databases">
        <title>Complete genome sequence of Deefgea sp. D17.</title>
        <authorList>
            <person name="Bae J.-W."/>
            <person name="Han J.E."/>
        </authorList>
    </citation>
    <scope>NUCLEOTIDE SEQUENCE [LARGE SCALE GENOMIC DNA]</scope>
    <source>
        <strain evidence="2 3">D17</strain>
    </source>
</reference>
<dbReference type="Pfam" id="PF13487">
    <property type="entry name" value="HD_5"/>
    <property type="match status" value="1"/>
</dbReference>
<dbReference type="PANTHER" id="PTHR45228:SF4">
    <property type="entry name" value="LIPOPROTEIN"/>
    <property type="match status" value="1"/>
</dbReference>
<organism evidence="2 3">
    <name type="scientific">Deefgea piscis</name>
    <dbReference type="NCBI Taxonomy" id="2739061"/>
    <lineage>
        <taxon>Bacteria</taxon>
        <taxon>Pseudomonadati</taxon>
        <taxon>Pseudomonadota</taxon>
        <taxon>Betaproteobacteria</taxon>
        <taxon>Neisseriales</taxon>
        <taxon>Chitinibacteraceae</taxon>
        <taxon>Deefgea</taxon>
    </lineage>
</organism>
<evidence type="ECO:0000313" key="3">
    <source>
        <dbReference type="Proteomes" id="UP000504844"/>
    </source>
</evidence>
<dbReference type="NCBIfam" id="TIGR00277">
    <property type="entry name" value="HDIG"/>
    <property type="match status" value="1"/>
</dbReference>
<accession>A0A6M8SZE7</accession>
<gene>
    <name evidence="2" type="ORF">HQN60_14975</name>
</gene>
<sequence length="437" mass="48167">MLETDAYAMTNEFNYFVHPDQLQVGVYIQLDLHWMAHPFSFGSFKIKSIDQIETLKKLGLTKIRYIPNKSDIQPLAPTSPALTPTAEPTPIAIHNEVTDPAVLALLAAKRQRQAQHEQRQAQLDACEKAFGKAAKTVRSINSQIHIDAKKTVAAADQLVNQMLDSLLIDDDIAIHLMNGNTLGDETYFHTLNVAVLALMLGRAMQLSRDDIRTLGLAALFHDIGKSEVPDRILLKTEALNRAEQALMEQHSKWGAEMAHRAGLSAGVLKLIVQHHEYCDGSGYPQRLQLAQIDPLARILALVNTYDNHCNRNNPALSLTPHEGLALMFTQHKAKFDPGPLNHFIKCLGVYPPGTLVILSNDCYGLVVSVNASRPLRPQVLVCGIESGSENAIILDLEYENGINISKSIKANQLSADAARALSPSKRMNYFFSASESA</sequence>